<dbReference type="SUPFAM" id="SSF49584">
    <property type="entry name" value="Periplasmic chaperone C-domain"/>
    <property type="match status" value="1"/>
</dbReference>
<evidence type="ECO:0000259" key="1">
    <source>
        <dbReference type="Pfam" id="PF02753"/>
    </source>
</evidence>
<organism evidence="2 3">
    <name type="scientific">Burkholderia thailandensis (strain ATCC 700388 / DSM 13276 / CCUG 48851 / CIP 106301 / E264)</name>
    <dbReference type="NCBI Taxonomy" id="271848"/>
    <lineage>
        <taxon>Bacteria</taxon>
        <taxon>Pseudomonadati</taxon>
        <taxon>Pseudomonadota</taxon>
        <taxon>Betaproteobacteria</taxon>
        <taxon>Burkholderiales</taxon>
        <taxon>Burkholderiaceae</taxon>
        <taxon>Burkholderia</taxon>
        <taxon>pseudomallei group</taxon>
    </lineage>
</organism>
<sequence length="48" mass="4965">MVNPKSTASVPFSASAAGGLFVTHVDDYGGQVTVEYACDGNACRSVKR</sequence>
<protein>
    <submittedName>
        <fullName evidence="2">Fimbrial chaperone protein</fullName>
    </submittedName>
</protein>
<dbReference type="Pfam" id="PF02753">
    <property type="entry name" value="PapD_C"/>
    <property type="match status" value="1"/>
</dbReference>
<dbReference type="Proteomes" id="UP000001930">
    <property type="component" value="Chromosome I"/>
</dbReference>
<name>Q2SVT6_BURTA</name>
<dbReference type="EMBL" id="CP000086">
    <property type="protein sequence ID" value="ABC37369.1"/>
    <property type="molecule type" value="Genomic_DNA"/>
</dbReference>
<reference evidence="2 3" key="1">
    <citation type="journal article" date="2005" name="BMC Genomics">
        <title>Bacterial genome adaptation to niches: divergence of the potential virulence genes in three Burkholderia species of different survival strategies.</title>
        <authorList>
            <person name="Kim H.S."/>
            <person name="Schell M.A."/>
            <person name="Yu Y."/>
            <person name="Ulrich R.L."/>
            <person name="Sarria S.H."/>
            <person name="Nierman W.C."/>
            <person name="DeShazer D."/>
        </authorList>
    </citation>
    <scope>NUCLEOTIDE SEQUENCE [LARGE SCALE GENOMIC DNA]</scope>
    <source>
        <strain evidence="3">ATCC 700388 / DSM 13276 / CCUG 48851 / CIP 106301 / E264</strain>
    </source>
</reference>
<dbReference type="InterPro" id="IPR016148">
    <property type="entry name" value="Pili_assmbl_chaperone_C"/>
</dbReference>
<dbReference type="HOGENOM" id="CLU_3150514_0_0_4"/>
<keyword evidence="3" id="KW-1185">Reference proteome</keyword>
<dbReference type="KEGG" id="bte:BTH_I2442"/>
<dbReference type="AlphaFoldDB" id="Q2SVT6"/>
<dbReference type="InterPro" id="IPR013783">
    <property type="entry name" value="Ig-like_fold"/>
</dbReference>
<proteinExistence type="predicted"/>
<dbReference type="Gene3D" id="2.60.40.10">
    <property type="entry name" value="Immunoglobulins"/>
    <property type="match status" value="1"/>
</dbReference>
<feature type="domain" description="Pili assembly chaperone C-terminal" evidence="1">
    <location>
        <begin position="1"/>
        <end position="32"/>
    </location>
</feature>
<dbReference type="InterPro" id="IPR036316">
    <property type="entry name" value="Pili_assmbl_chap_C_dom_sf"/>
</dbReference>
<evidence type="ECO:0000313" key="2">
    <source>
        <dbReference type="EMBL" id="ABC37369.1"/>
    </source>
</evidence>
<accession>Q2SVT6</accession>
<gene>
    <name evidence="2" type="ordered locus">BTH_I2442</name>
</gene>
<evidence type="ECO:0000313" key="3">
    <source>
        <dbReference type="Proteomes" id="UP000001930"/>
    </source>
</evidence>